<dbReference type="GO" id="GO:0004315">
    <property type="term" value="F:3-oxoacyl-[acyl-carrier-protein] synthase activity"/>
    <property type="evidence" value="ECO:0007669"/>
    <property type="project" value="InterPro"/>
</dbReference>
<dbReference type="PANTHER" id="PTHR11712:SF336">
    <property type="entry name" value="3-OXOACYL-[ACYL-CARRIER-PROTEIN] SYNTHASE, MITOCHONDRIAL"/>
    <property type="match status" value="1"/>
</dbReference>
<accession>A1AMI5</accession>
<keyword evidence="2 3" id="KW-0808">Transferase</keyword>
<dbReference type="InterPro" id="IPR014031">
    <property type="entry name" value="Ketoacyl_synth_C"/>
</dbReference>
<dbReference type="InterPro" id="IPR000794">
    <property type="entry name" value="Beta-ketoacyl_synthase"/>
</dbReference>
<dbReference type="InterPro" id="IPR020841">
    <property type="entry name" value="PKS_Beta-ketoAc_synthase_dom"/>
</dbReference>
<dbReference type="PROSITE" id="PS00606">
    <property type="entry name" value="KS3_1"/>
    <property type="match status" value="1"/>
</dbReference>
<organism evidence="5 6">
    <name type="scientific">Pelobacter propionicus (strain DSM 2379 / NBRC 103807 / OttBd1)</name>
    <dbReference type="NCBI Taxonomy" id="338966"/>
    <lineage>
        <taxon>Bacteria</taxon>
        <taxon>Pseudomonadati</taxon>
        <taxon>Thermodesulfobacteriota</taxon>
        <taxon>Desulfuromonadia</taxon>
        <taxon>Desulfuromonadales</taxon>
        <taxon>Desulfuromonadaceae</taxon>
        <taxon>Pelobacter</taxon>
    </lineage>
</organism>
<sequence>MHGTDMLITGLGVVSSAGNGCSETLDSFVRLERNAGPVTLFPTAMEYPVFEVRGMPQPYCLQGMRTLGLTLMALDQALEDAGLDDLSGRRVGVCLGTTVASQLNDLGFYASYRSQGSAPLTAVDRFLKGNLAECVARRVGARGPVLTVVNACSSGSDAIGVALSWLKGGLCDLVIAGGADELNHVPYCGFNSLGILNPGLCAPFDRDRRGLNLGEGAGIMVLEQERHARMRGKSCQLFLAGYGSMADAYHLTAPRPDGAGLRAALHMALAEAGIEPRQVAFVNAHGTGTQDNDLVEGTVIKDLFGAGLKLLSTKGYTGHTLGAAGGLEAVFSALALREGWIPASAGFVNRDEAIPLVPVREKSAISGCYAVSTSLAFGGNNAAIVLGRGGKP</sequence>
<dbReference type="InterPro" id="IPR016039">
    <property type="entry name" value="Thiolase-like"/>
</dbReference>
<dbReference type="SMART" id="SM00825">
    <property type="entry name" value="PKS_KS"/>
    <property type="match status" value="1"/>
</dbReference>
<dbReference type="STRING" id="338966.Ppro_0926"/>
<dbReference type="CDD" id="cd00834">
    <property type="entry name" value="KAS_I_II"/>
    <property type="match status" value="1"/>
</dbReference>
<reference evidence="5 6" key="1">
    <citation type="submission" date="2006-10" db="EMBL/GenBank/DDBJ databases">
        <title>Complete sequence of chromosome of Pelobacter propionicus DSM 2379.</title>
        <authorList>
            <consortium name="US DOE Joint Genome Institute"/>
            <person name="Copeland A."/>
            <person name="Lucas S."/>
            <person name="Lapidus A."/>
            <person name="Barry K."/>
            <person name="Detter J.C."/>
            <person name="Glavina del Rio T."/>
            <person name="Hammon N."/>
            <person name="Israni S."/>
            <person name="Dalin E."/>
            <person name="Tice H."/>
            <person name="Pitluck S."/>
            <person name="Saunders E."/>
            <person name="Brettin T."/>
            <person name="Bruce D."/>
            <person name="Han C."/>
            <person name="Tapia R."/>
            <person name="Schmutz J."/>
            <person name="Larimer F."/>
            <person name="Land M."/>
            <person name="Hauser L."/>
            <person name="Kyrpides N."/>
            <person name="Kim E."/>
            <person name="Lovley D."/>
            <person name="Richardson P."/>
        </authorList>
    </citation>
    <scope>NUCLEOTIDE SEQUENCE [LARGE SCALE GENOMIC DNA]</scope>
    <source>
        <strain evidence="6">DSM 2379 / NBRC 103807 / OttBd1</strain>
    </source>
</reference>
<evidence type="ECO:0000313" key="6">
    <source>
        <dbReference type="Proteomes" id="UP000006732"/>
    </source>
</evidence>
<dbReference type="Pfam" id="PF00109">
    <property type="entry name" value="ketoacyl-synt"/>
    <property type="match status" value="1"/>
</dbReference>
<dbReference type="EMBL" id="CP000482">
    <property type="protein sequence ID" value="ABK98555.1"/>
    <property type="molecule type" value="Genomic_DNA"/>
</dbReference>
<name>A1AMI5_PELPD</name>
<proteinExistence type="inferred from homology"/>
<keyword evidence="6" id="KW-1185">Reference proteome</keyword>
<dbReference type="Pfam" id="PF02801">
    <property type="entry name" value="Ketoacyl-synt_C"/>
    <property type="match status" value="1"/>
</dbReference>
<dbReference type="Gene3D" id="3.40.47.10">
    <property type="match status" value="2"/>
</dbReference>
<evidence type="ECO:0000256" key="1">
    <source>
        <dbReference type="ARBA" id="ARBA00008467"/>
    </source>
</evidence>
<dbReference type="Proteomes" id="UP000006732">
    <property type="component" value="Chromosome"/>
</dbReference>
<dbReference type="PROSITE" id="PS52004">
    <property type="entry name" value="KS3_2"/>
    <property type="match status" value="1"/>
</dbReference>
<gene>
    <name evidence="5" type="ordered locus">Ppro_0926</name>
</gene>
<evidence type="ECO:0000256" key="3">
    <source>
        <dbReference type="RuleBase" id="RU003694"/>
    </source>
</evidence>
<protein>
    <submittedName>
        <fullName evidence="5">Beta-ketoacyl synthase</fullName>
    </submittedName>
</protein>
<evidence type="ECO:0000259" key="4">
    <source>
        <dbReference type="PROSITE" id="PS52004"/>
    </source>
</evidence>
<evidence type="ECO:0000313" key="5">
    <source>
        <dbReference type="EMBL" id="ABK98555.1"/>
    </source>
</evidence>
<dbReference type="InterPro" id="IPR014030">
    <property type="entry name" value="Ketoacyl_synth_N"/>
</dbReference>
<dbReference type="PANTHER" id="PTHR11712">
    <property type="entry name" value="POLYKETIDE SYNTHASE-RELATED"/>
    <property type="match status" value="1"/>
</dbReference>
<dbReference type="SUPFAM" id="SSF53901">
    <property type="entry name" value="Thiolase-like"/>
    <property type="match status" value="1"/>
</dbReference>
<evidence type="ECO:0000256" key="2">
    <source>
        <dbReference type="ARBA" id="ARBA00022679"/>
    </source>
</evidence>
<dbReference type="GO" id="GO:0005829">
    <property type="term" value="C:cytosol"/>
    <property type="evidence" value="ECO:0007669"/>
    <property type="project" value="TreeGrafter"/>
</dbReference>
<feature type="domain" description="Ketosynthase family 3 (KS3)" evidence="4">
    <location>
        <begin position="1"/>
        <end position="388"/>
    </location>
</feature>
<dbReference type="KEGG" id="ppd:Ppro_0926"/>
<dbReference type="RefSeq" id="WP_011734864.1">
    <property type="nucleotide sequence ID" value="NC_008609.1"/>
</dbReference>
<dbReference type="HOGENOM" id="CLU_000022_69_0_7"/>
<dbReference type="eggNOG" id="COG0304">
    <property type="taxonomic scope" value="Bacteria"/>
</dbReference>
<comment type="similarity">
    <text evidence="1 3">Belongs to the thiolase-like superfamily. Beta-ketoacyl-ACP synthases family.</text>
</comment>
<dbReference type="GO" id="GO:0006633">
    <property type="term" value="P:fatty acid biosynthetic process"/>
    <property type="evidence" value="ECO:0007669"/>
    <property type="project" value="InterPro"/>
</dbReference>
<dbReference type="InterPro" id="IPR018201">
    <property type="entry name" value="Ketoacyl_synth_AS"/>
</dbReference>
<dbReference type="OrthoDB" id="9808669at2"/>
<dbReference type="AlphaFoldDB" id="A1AMI5"/>